<keyword evidence="5" id="KW-0472">Membrane</keyword>
<comment type="subcellular location">
    <subcellularLocation>
        <location evidence="1">Cell membrane</location>
        <topology evidence="1">Multi-pass membrane protein</topology>
    </subcellularLocation>
</comment>
<evidence type="ECO:0000256" key="5">
    <source>
        <dbReference type="ARBA" id="ARBA00023136"/>
    </source>
</evidence>
<dbReference type="PANTHER" id="PTHR36115">
    <property type="entry name" value="PROLINE-RICH ANTIGEN HOMOLOG-RELATED"/>
    <property type="match status" value="1"/>
</dbReference>
<gene>
    <name evidence="8" type="ORF">GCM10007368_32480</name>
</gene>
<reference evidence="9" key="1">
    <citation type="journal article" date="2019" name="Int. J. Syst. Evol. Microbiol.">
        <title>The Global Catalogue of Microorganisms (GCM) 10K type strain sequencing project: providing services to taxonomists for standard genome sequencing and annotation.</title>
        <authorList>
            <consortium name="The Broad Institute Genomics Platform"/>
            <consortium name="The Broad Institute Genome Sequencing Center for Infectious Disease"/>
            <person name="Wu L."/>
            <person name="Ma J."/>
        </authorList>
    </citation>
    <scope>NUCLEOTIDE SEQUENCE [LARGE SCALE GENOMIC DNA]</scope>
    <source>
        <strain evidence="9">CCM 8653</strain>
    </source>
</reference>
<organism evidence="8 9">
    <name type="scientific">Isoptericola cucumis</name>
    <dbReference type="NCBI Taxonomy" id="1776856"/>
    <lineage>
        <taxon>Bacteria</taxon>
        <taxon>Bacillati</taxon>
        <taxon>Actinomycetota</taxon>
        <taxon>Actinomycetes</taxon>
        <taxon>Micrococcales</taxon>
        <taxon>Promicromonosporaceae</taxon>
        <taxon>Isoptericola</taxon>
    </lineage>
</organism>
<dbReference type="RefSeq" id="WP_188524765.1">
    <property type="nucleotide sequence ID" value="NZ_BMDG01000012.1"/>
</dbReference>
<dbReference type="Proteomes" id="UP000632535">
    <property type="component" value="Unassembled WGS sequence"/>
</dbReference>
<evidence type="ECO:0000256" key="4">
    <source>
        <dbReference type="ARBA" id="ARBA00022989"/>
    </source>
</evidence>
<comment type="caution">
    <text evidence="8">The sequence shown here is derived from an EMBL/GenBank/DDBJ whole genome shotgun (WGS) entry which is preliminary data.</text>
</comment>
<dbReference type="PANTHER" id="PTHR36115:SF6">
    <property type="entry name" value="PROLINE-RICH ANTIGEN HOMOLOG"/>
    <property type="match status" value="1"/>
</dbReference>
<keyword evidence="3" id="KW-0812">Transmembrane</keyword>
<evidence type="ECO:0000256" key="1">
    <source>
        <dbReference type="ARBA" id="ARBA00004651"/>
    </source>
</evidence>
<name>A0ABQ2BBV5_9MICO</name>
<feature type="region of interest" description="Disordered" evidence="6">
    <location>
        <begin position="1"/>
        <end position="33"/>
    </location>
</feature>
<dbReference type="EMBL" id="BMDG01000012">
    <property type="protein sequence ID" value="GGI10689.1"/>
    <property type="molecule type" value="Genomic_DNA"/>
</dbReference>
<evidence type="ECO:0000313" key="8">
    <source>
        <dbReference type="EMBL" id="GGI10689.1"/>
    </source>
</evidence>
<evidence type="ECO:0000256" key="3">
    <source>
        <dbReference type="ARBA" id="ARBA00022692"/>
    </source>
</evidence>
<feature type="domain" description="RDD" evidence="7">
    <location>
        <begin position="35"/>
        <end position="157"/>
    </location>
</feature>
<sequence>MTTTVGQPPLAPAPPAPGPPATDDLGPFTPERPRAPWGNRVLATLLDSAVVASVAFLATGDAPSLAAVPGPGETADAGGAGWTAGTLLVLGVLQAYTGATPGKRVAGISVVDAASGRPIGLLGTVLRWLAHLLDAILLIGYLRAAVHREGRTFADSLLGTVAVRTTRPEPHPWVAHARRSRDTHAPWLRWPPRVTGAVALVLCAASAAMSLVQGSAGGITTAESESSCEVPGTSPYIALIGSSSSERNESRAGIWRTTEKSWQAVVGWSIATAGTDPDARMPLDARAGLTVHSPDGRQYTPRGEPTAPDGADDTWWSMPGDDVASAVVDADEDLSGWTVTSTLVDGAGKVLAEFVGAVPLLDPDTAPWGPGTGPS</sequence>
<evidence type="ECO:0000256" key="6">
    <source>
        <dbReference type="SAM" id="MobiDB-lite"/>
    </source>
</evidence>
<evidence type="ECO:0000313" key="9">
    <source>
        <dbReference type="Proteomes" id="UP000632535"/>
    </source>
</evidence>
<feature type="compositionally biased region" description="Pro residues" evidence="6">
    <location>
        <begin position="9"/>
        <end position="20"/>
    </location>
</feature>
<protein>
    <recommendedName>
        <fullName evidence="7">RDD domain-containing protein</fullName>
    </recommendedName>
</protein>
<evidence type="ECO:0000259" key="7">
    <source>
        <dbReference type="Pfam" id="PF06271"/>
    </source>
</evidence>
<dbReference type="Pfam" id="PF06271">
    <property type="entry name" value="RDD"/>
    <property type="match status" value="1"/>
</dbReference>
<keyword evidence="2" id="KW-1003">Cell membrane</keyword>
<evidence type="ECO:0000256" key="2">
    <source>
        <dbReference type="ARBA" id="ARBA00022475"/>
    </source>
</evidence>
<dbReference type="InterPro" id="IPR010432">
    <property type="entry name" value="RDD"/>
</dbReference>
<dbReference type="InterPro" id="IPR051791">
    <property type="entry name" value="Pra-immunoreactive"/>
</dbReference>
<keyword evidence="4" id="KW-1133">Transmembrane helix</keyword>
<feature type="region of interest" description="Disordered" evidence="6">
    <location>
        <begin position="289"/>
        <end position="310"/>
    </location>
</feature>
<keyword evidence="9" id="KW-1185">Reference proteome</keyword>
<accession>A0ABQ2BBV5</accession>
<proteinExistence type="predicted"/>